<dbReference type="AlphaFoldDB" id="A0A8H2W2H1"/>
<feature type="region of interest" description="Disordered" evidence="1">
    <location>
        <begin position="303"/>
        <end position="354"/>
    </location>
</feature>
<feature type="compositionally biased region" description="Basic residues" evidence="1">
    <location>
        <begin position="334"/>
        <end position="345"/>
    </location>
</feature>
<dbReference type="OrthoDB" id="2922289at2759"/>
<dbReference type="EMBL" id="CAJHIA010000033">
    <property type="protein sequence ID" value="CAD6449294.1"/>
    <property type="molecule type" value="Genomic_DNA"/>
</dbReference>
<evidence type="ECO:0000313" key="3">
    <source>
        <dbReference type="Proteomes" id="UP000624404"/>
    </source>
</evidence>
<organism evidence="2 3">
    <name type="scientific">Sclerotinia trifoliorum</name>
    <dbReference type="NCBI Taxonomy" id="28548"/>
    <lineage>
        <taxon>Eukaryota</taxon>
        <taxon>Fungi</taxon>
        <taxon>Dikarya</taxon>
        <taxon>Ascomycota</taxon>
        <taxon>Pezizomycotina</taxon>
        <taxon>Leotiomycetes</taxon>
        <taxon>Helotiales</taxon>
        <taxon>Sclerotiniaceae</taxon>
        <taxon>Sclerotinia</taxon>
    </lineage>
</organism>
<dbReference type="Proteomes" id="UP000624404">
    <property type="component" value="Unassembled WGS sequence"/>
</dbReference>
<sequence>MCHGGFYESSKDMGPSWLVNECEHVKSIHDRFRDNIAQGENLPPEYDKALGALEILVVNEVNRRADLLGQKTSQRPGFSHKYIITQRSQDQGPDILETRRKGGLCSHEKYLFENDILDYCLFDLRARPDRQANPDPKEKILPLDHALAFSLIENHLAKSSFKEKSRIDEVLSSDLSDLAACHEMLVAIRLHRPRNHARTLDEECSKLGKTLFKDFYEVQLPSNRKDMAWFDHTKSSRRALEAFWQGMRNDCATVWKRNGFTEDEVADELDYISATETQEYLDTIQAEDLKLLAQTERNQIKKNQANHAKESFTSHNPPTNDLGPRNLAINSHTRNNKIKVKRKNKTNYPTNQPL</sequence>
<reference evidence="2" key="1">
    <citation type="submission" date="2020-10" db="EMBL/GenBank/DDBJ databases">
        <authorList>
            <person name="Kusch S."/>
        </authorList>
    </citation>
    <scope>NUCLEOTIDE SEQUENCE</scope>
    <source>
        <strain evidence="2">SwB9</strain>
    </source>
</reference>
<evidence type="ECO:0000313" key="2">
    <source>
        <dbReference type="EMBL" id="CAD6449294.1"/>
    </source>
</evidence>
<proteinExistence type="predicted"/>
<gene>
    <name evidence="2" type="ORF">SCLTRI_LOCUS9092</name>
</gene>
<keyword evidence="3" id="KW-1185">Reference proteome</keyword>
<accession>A0A8H2W2H1</accession>
<evidence type="ECO:0000256" key="1">
    <source>
        <dbReference type="SAM" id="MobiDB-lite"/>
    </source>
</evidence>
<protein>
    <submittedName>
        <fullName evidence="2">F936efc8-25fd-43c0-9215-a0ada360ce9d-CDS</fullName>
    </submittedName>
</protein>
<name>A0A8H2W2H1_9HELO</name>
<comment type="caution">
    <text evidence="2">The sequence shown here is derived from an EMBL/GenBank/DDBJ whole genome shotgun (WGS) entry which is preliminary data.</text>
</comment>